<dbReference type="CDD" id="cd19368">
    <property type="entry name" value="TenA_C_AtTH2-like"/>
    <property type="match status" value="1"/>
</dbReference>
<comment type="caution">
    <text evidence="3">The sequence shown here is derived from an EMBL/GenBank/DDBJ whole genome shotgun (WGS) entry which is preliminary data.</text>
</comment>
<dbReference type="PANTHER" id="PTHR43198:SF2">
    <property type="entry name" value="SI:CH1073-67J19.1-RELATED"/>
    <property type="match status" value="1"/>
</dbReference>
<protein>
    <submittedName>
        <fullName evidence="3">TenA family protein</fullName>
    </submittedName>
</protein>
<dbReference type="RefSeq" id="WP_215608551.1">
    <property type="nucleotide sequence ID" value="NZ_JADOES010000012.1"/>
</dbReference>
<evidence type="ECO:0000313" key="4">
    <source>
        <dbReference type="Proteomes" id="UP000717364"/>
    </source>
</evidence>
<sequence length="208" mass="23432">MSLSSKLWQEHLDLANESLAHPFVQGIADGTLPKEIFAYYVGQDAFFLEAFARAYSVAAAKSPTWQSFNVFHDLAAGVIAELNLHQNYAQTWNVDLSQVQPGAATLQYTEFLLATAWSQAIDVTAVAMAPCMRLYAYLGQRLAHGESPKHTYKDWISTYSSDEFEPLVAQLESIVDDYAEDSELIQSTYRYAMECERDFFEAAWRSQG</sequence>
<dbReference type="Proteomes" id="UP000717364">
    <property type="component" value="Unassembled WGS sequence"/>
</dbReference>
<dbReference type="InterPro" id="IPR004305">
    <property type="entry name" value="Thiaminase-2/PQQC"/>
</dbReference>
<dbReference type="SUPFAM" id="SSF48613">
    <property type="entry name" value="Heme oxygenase-like"/>
    <property type="match status" value="1"/>
</dbReference>
<keyword evidence="4" id="KW-1185">Reference proteome</keyword>
<dbReference type="InterPro" id="IPR050967">
    <property type="entry name" value="Thiamine_Salvage_TenA"/>
</dbReference>
<dbReference type="AlphaFoldDB" id="A0A947DF27"/>
<feature type="domain" description="Thiaminase-2/PQQC" evidence="2">
    <location>
        <begin position="8"/>
        <end position="205"/>
    </location>
</feature>
<dbReference type="InterPro" id="IPR016084">
    <property type="entry name" value="Haem_Oase-like_multi-hlx"/>
</dbReference>
<dbReference type="Pfam" id="PF03070">
    <property type="entry name" value="TENA_THI-4"/>
    <property type="match status" value="1"/>
</dbReference>
<reference evidence="3" key="2">
    <citation type="journal article" date="2021" name="Mar. Drugs">
        <title>Genome Reduction and Secondary Metabolism of the Marine Sponge-Associated Cyanobacterium Leptothoe.</title>
        <authorList>
            <person name="Konstantinou D."/>
            <person name="Popin R.V."/>
            <person name="Fewer D.P."/>
            <person name="Sivonen K."/>
            <person name="Gkelis S."/>
        </authorList>
    </citation>
    <scope>NUCLEOTIDE SEQUENCE</scope>
    <source>
        <strain evidence="3">TAU-MAC 1115</strain>
    </source>
</reference>
<dbReference type="Gene3D" id="1.20.910.10">
    <property type="entry name" value="Heme oxygenase-like"/>
    <property type="match status" value="1"/>
</dbReference>
<gene>
    <name evidence="3" type="ORF">IXB50_08610</name>
</gene>
<dbReference type="PANTHER" id="PTHR43198">
    <property type="entry name" value="BIFUNCTIONAL TH2 PROTEIN"/>
    <property type="match status" value="1"/>
</dbReference>
<accession>A0A947DF27</accession>
<organism evidence="3 4">
    <name type="scientific">Leptothoe spongobia TAU-MAC 1115</name>
    <dbReference type="NCBI Taxonomy" id="1967444"/>
    <lineage>
        <taxon>Bacteria</taxon>
        <taxon>Bacillati</taxon>
        <taxon>Cyanobacteriota</taxon>
        <taxon>Cyanophyceae</taxon>
        <taxon>Nodosilineales</taxon>
        <taxon>Cymatolegaceae</taxon>
        <taxon>Leptothoe</taxon>
        <taxon>Leptothoe spongobia</taxon>
    </lineage>
</organism>
<evidence type="ECO:0000259" key="2">
    <source>
        <dbReference type="Pfam" id="PF03070"/>
    </source>
</evidence>
<dbReference type="EMBL" id="JADOES010000012">
    <property type="protein sequence ID" value="MBT9315484.1"/>
    <property type="molecule type" value="Genomic_DNA"/>
</dbReference>
<evidence type="ECO:0000256" key="1">
    <source>
        <dbReference type="ARBA" id="ARBA00004948"/>
    </source>
</evidence>
<evidence type="ECO:0000313" key="3">
    <source>
        <dbReference type="EMBL" id="MBT9315484.1"/>
    </source>
</evidence>
<proteinExistence type="predicted"/>
<comment type="pathway">
    <text evidence="1">Cofactor biosynthesis; thiamine diphosphate biosynthesis.</text>
</comment>
<dbReference type="GO" id="GO:0005829">
    <property type="term" value="C:cytosol"/>
    <property type="evidence" value="ECO:0007669"/>
    <property type="project" value="TreeGrafter"/>
</dbReference>
<name>A0A947DF27_9CYAN</name>
<reference evidence="3" key="1">
    <citation type="submission" date="2020-11" db="EMBL/GenBank/DDBJ databases">
        <authorList>
            <person name="Konstantinou D."/>
            <person name="Gkelis S."/>
            <person name="Popin R."/>
            <person name="Fewer D."/>
            <person name="Sivonen K."/>
        </authorList>
    </citation>
    <scope>NUCLEOTIDE SEQUENCE</scope>
    <source>
        <strain evidence="3">TAU-MAC 1115</strain>
    </source>
</reference>